<organism evidence="2">
    <name type="scientific">bioreactor metagenome</name>
    <dbReference type="NCBI Taxonomy" id="1076179"/>
    <lineage>
        <taxon>unclassified sequences</taxon>
        <taxon>metagenomes</taxon>
        <taxon>ecological metagenomes</taxon>
    </lineage>
</organism>
<keyword evidence="1" id="KW-0812">Transmembrane</keyword>
<feature type="transmembrane region" description="Helical" evidence="1">
    <location>
        <begin position="102"/>
        <end position="120"/>
    </location>
</feature>
<keyword evidence="1" id="KW-1133">Transmembrane helix</keyword>
<protein>
    <submittedName>
        <fullName evidence="2">Uncharacterized protein</fullName>
    </submittedName>
</protein>
<reference evidence="2" key="1">
    <citation type="submission" date="2019-08" db="EMBL/GenBank/DDBJ databases">
        <authorList>
            <person name="Kucharzyk K."/>
            <person name="Murdoch R.W."/>
            <person name="Higgins S."/>
            <person name="Loffler F."/>
        </authorList>
    </citation>
    <scope>NUCLEOTIDE SEQUENCE</scope>
</reference>
<dbReference type="EMBL" id="VSSQ01063746">
    <property type="protein sequence ID" value="MPN16749.1"/>
    <property type="molecule type" value="Genomic_DNA"/>
</dbReference>
<sequence length="122" mass="13289">MIAPINTTAGVGHINQDITIIVLPSIKNAITLFTISLLIGDIIISSAPISLRTLDIQFTIDIIIMISINSLPDTVIALYIIITVSIGLKVYKNPITAIPKMHTQVTSFFIIIVRIIAIIIKI</sequence>
<evidence type="ECO:0000256" key="1">
    <source>
        <dbReference type="SAM" id="Phobius"/>
    </source>
</evidence>
<proteinExistence type="predicted"/>
<evidence type="ECO:0000313" key="2">
    <source>
        <dbReference type="EMBL" id="MPN16749.1"/>
    </source>
</evidence>
<feature type="transmembrane region" description="Helical" evidence="1">
    <location>
        <begin position="29"/>
        <end position="51"/>
    </location>
</feature>
<comment type="caution">
    <text evidence="2">The sequence shown here is derived from an EMBL/GenBank/DDBJ whole genome shotgun (WGS) entry which is preliminary data.</text>
</comment>
<name>A0A645FTG1_9ZZZZ</name>
<dbReference type="AlphaFoldDB" id="A0A645FTG1"/>
<feature type="transmembrane region" description="Helical" evidence="1">
    <location>
        <begin position="58"/>
        <end position="82"/>
    </location>
</feature>
<gene>
    <name evidence="2" type="ORF">SDC9_164094</name>
</gene>
<keyword evidence="1" id="KW-0472">Membrane</keyword>
<accession>A0A645FTG1</accession>